<gene>
    <name evidence="1" type="ORF">ACFFF8_02970</name>
</gene>
<proteinExistence type="predicted"/>
<reference evidence="1 2" key="1">
    <citation type="submission" date="2024-09" db="EMBL/GenBank/DDBJ databases">
        <authorList>
            <person name="Sun Q."/>
            <person name="Mori K."/>
        </authorList>
    </citation>
    <scope>NUCLEOTIDE SEQUENCE [LARGE SCALE GENOMIC DNA]</scope>
    <source>
        <strain evidence="1 2">CICC 11035S</strain>
    </source>
</reference>
<comment type="caution">
    <text evidence="1">The sequence shown here is derived from an EMBL/GenBank/DDBJ whole genome shotgun (WGS) entry which is preliminary data.</text>
</comment>
<protein>
    <submittedName>
        <fullName evidence="1">Uncharacterized protein</fullName>
    </submittedName>
</protein>
<evidence type="ECO:0000313" key="2">
    <source>
        <dbReference type="Proteomes" id="UP001589858"/>
    </source>
</evidence>
<sequence length="111" mass="11445">MAVSENGFDVVLLPEGSLQFRDRLAAGDVVRSWDVGPGETAALLAVVAEARALVEDYHTLLPFVAERLGCDESTATALGISPGQLATDLGYAVDTPASTAPSDLEGGEVAE</sequence>
<evidence type="ECO:0000313" key="1">
    <source>
        <dbReference type="EMBL" id="MFC0683551.1"/>
    </source>
</evidence>
<accession>A0ABV6S3A1</accession>
<name>A0ABV6S3A1_9SPHN</name>
<keyword evidence="2" id="KW-1185">Reference proteome</keyword>
<organism evidence="1 2">
    <name type="scientific">Novosphingobium clariflavum</name>
    <dbReference type="NCBI Taxonomy" id="2029884"/>
    <lineage>
        <taxon>Bacteria</taxon>
        <taxon>Pseudomonadati</taxon>
        <taxon>Pseudomonadota</taxon>
        <taxon>Alphaproteobacteria</taxon>
        <taxon>Sphingomonadales</taxon>
        <taxon>Sphingomonadaceae</taxon>
        <taxon>Novosphingobium</taxon>
    </lineage>
</organism>
<dbReference type="Proteomes" id="UP001589858">
    <property type="component" value="Unassembled WGS sequence"/>
</dbReference>
<dbReference type="RefSeq" id="WP_267221661.1">
    <property type="nucleotide sequence ID" value="NZ_JAPCWC010000011.1"/>
</dbReference>
<dbReference type="EMBL" id="JBHLTM010000014">
    <property type="protein sequence ID" value="MFC0683551.1"/>
    <property type="molecule type" value="Genomic_DNA"/>
</dbReference>